<dbReference type="AlphaFoldDB" id="A0A150XHN3"/>
<protein>
    <submittedName>
        <fullName evidence="1">Uncharacterized protein</fullName>
    </submittedName>
</protein>
<sequence>MIRLISTLFVFFLFIPSVYCQSFCPDYSAKDAEEIKRELGLFELELISNGYLKGTKPSYFIDFYKEYAPTGFETLRRQDRPYLEEHVTKLVLGQCQYKIESEEDQQKLKAYSDRIKNEFPPIEGDISPNKIATEISRLLKVQDLKKEVIKRSYLLSLYAIIWSEEMELTLLPLLEESENPQTEFSTKLMINEKDEFFVDNIKSDSSYLINYLIEKIETHGNELTIILEANRKTSYSAFIEGLDLINAAFKDRFNELSKTIYNKEFDDLSEAEQAELKDSLKKNVTIKSPNN</sequence>
<dbReference type="EMBL" id="LRPC01000001">
    <property type="protein sequence ID" value="KYG78231.1"/>
    <property type="molecule type" value="Genomic_DNA"/>
</dbReference>
<name>A0A150XHN3_9BACT</name>
<accession>A0A150XHN3</accession>
<dbReference type="Proteomes" id="UP000075606">
    <property type="component" value="Unassembled WGS sequence"/>
</dbReference>
<evidence type="ECO:0000313" key="2">
    <source>
        <dbReference type="Proteomes" id="UP000075606"/>
    </source>
</evidence>
<comment type="caution">
    <text evidence="1">The sequence shown here is derived from an EMBL/GenBank/DDBJ whole genome shotgun (WGS) entry which is preliminary data.</text>
</comment>
<reference evidence="1 2" key="1">
    <citation type="submission" date="2016-01" db="EMBL/GenBank/DDBJ databases">
        <title>Genome sequencing of Roseivirga spongicola UST030701-084.</title>
        <authorList>
            <person name="Selvaratnam C."/>
            <person name="Thevarajoo S."/>
            <person name="Goh K.M."/>
            <person name="Ee R."/>
            <person name="Chan K.-G."/>
            <person name="Chong C.S."/>
        </authorList>
    </citation>
    <scope>NUCLEOTIDE SEQUENCE [LARGE SCALE GENOMIC DNA]</scope>
    <source>
        <strain evidence="1 2">UST030701-084</strain>
    </source>
</reference>
<dbReference type="STRING" id="333140.AWW68_05550"/>
<dbReference type="RefSeq" id="WP_068217555.1">
    <property type="nucleotide sequence ID" value="NZ_CP139724.1"/>
</dbReference>
<evidence type="ECO:0000313" key="1">
    <source>
        <dbReference type="EMBL" id="KYG78231.1"/>
    </source>
</evidence>
<gene>
    <name evidence="1" type="ORF">AWW68_05550</name>
</gene>
<organism evidence="1 2">
    <name type="scientific">Roseivirga spongicola</name>
    <dbReference type="NCBI Taxonomy" id="333140"/>
    <lineage>
        <taxon>Bacteria</taxon>
        <taxon>Pseudomonadati</taxon>
        <taxon>Bacteroidota</taxon>
        <taxon>Cytophagia</taxon>
        <taxon>Cytophagales</taxon>
        <taxon>Roseivirgaceae</taxon>
        <taxon>Roseivirga</taxon>
    </lineage>
</organism>
<keyword evidence="2" id="KW-1185">Reference proteome</keyword>
<proteinExistence type="predicted"/>